<evidence type="ECO:0000256" key="1">
    <source>
        <dbReference type="SAM" id="MobiDB-lite"/>
    </source>
</evidence>
<feature type="compositionally biased region" description="Pro residues" evidence="1">
    <location>
        <begin position="10"/>
        <end position="19"/>
    </location>
</feature>
<proteinExistence type="predicted"/>
<sequence>MTQAPGTNDPTPPPGPEPGAPSGRRGALAVVGAVVGGLALLAALIVGAVVLVDSRDEPIETDPTPTASDTAPEPAGELHEMLLEDADVVTDADGETWLLDEAGWVESPDTSAEAVEAYTGTFAADSGAVTLTALSFADEEAATAYLDQVREDSGEPDYEGAVWEDGSGTRFDYESGEESTVYWRDDASMLVFSVAGPTGAAESFYAGLPF</sequence>
<accession>A0A1H5NDR0</accession>
<name>A0A1H5NDR0_9MICO</name>
<keyword evidence="2" id="KW-0812">Transmembrane</keyword>
<dbReference type="RefSeq" id="WP_139177878.1">
    <property type="nucleotide sequence ID" value="NZ_FNTX01000002.1"/>
</dbReference>
<evidence type="ECO:0000313" key="4">
    <source>
        <dbReference type="Proteomes" id="UP000199220"/>
    </source>
</evidence>
<reference evidence="4" key="1">
    <citation type="submission" date="2016-10" db="EMBL/GenBank/DDBJ databases">
        <authorList>
            <person name="Varghese N."/>
            <person name="Submissions S."/>
        </authorList>
    </citation>
    <scope>NUCLEOTIDE SEQUENCE [LARGE SCALE GENOMIC DNA]</scope>
    <source>
        <strain evidence="4">DSM 21368</strain>
    </source>
</reference>
<feature type="transmembrane region" description="Helical" evidence="2">
    <location>
        <begin position="27"/>
        <end position="52"/>
    </location>
</feature>
<organism evidence="3 4">
    <name type="scientific">Ruania alba</name>
    <dbReference type="NCBI Taxonomy" id="648782"/>
    <lineage>
        <taxon>Bacteria</taxon>
        <taxon>Bacillati</taxon>
        <taxon>Actinomycetota</taxon>
        <taxon>Actinomycetes</taxon>
        <taxon>Micrococcales</taxon>
        <taxon>Ruaniaceae</taxon>
        <taxon>Ruania</taxon>
    </lineage>
</organism>
<dbReference type="AlphaFoldDB" id="A0A1H5NDR0"/>
<keyword evidence="2" id="KW-1133">Transmembrane helix</keyword>
<evidence type="ECO:0000256" key="2">
    <source>
        <dbReference type="SAM" id="Phobius"/>
    </source>
</evidence>
<dbReference type="EMBL" id="FNTX01000002">
    <property type="protein sequence ID" value="SEE99695.1"/>
    <property type="molecule type" value="Genomic_DNA"/>
</dbReference>
<protein>
    <submittedName>
        <fullName evidence="3">Uncharacterized protein</fullName>
    </submittedName>
</protein>
<keyword evidence="4" id="KW-1185">Reference proteome</keyword>
<keyword evidence="2" id="KW-0472">Membrane</keyword>
<gene>
    <name evidence="3" type="ORF">SAMN04488554_4231</name>
</gene>
<dbReference type="STRING" id="648782.SAMN04488554_4231"/>
<dbReference type="OrthoDB" id="5077148at2"/>
<dbReference type="Proteomes" id="UP000199220">
    <property type="component" value="Unassembled WGS sequence"/>
</dbReference>
<evidence type="ECO:0000313" key="3">
    <source>
        <dbReference type="EMBL" id="SEE99695.1"/>
    </source>
</evidence>
<feature type="region of interest" description="Disordered" evidence="1">
    <location>
        <begin position="1"/>
        <end position="24"/>
    </location>
</feature>